<accession>A0A554JA85</accession>
<name>A0A554JA85_9BACT</name>
<dbReference type="EMBL" id="VMFF01000062">
    <property type="protein sequence ID" value="TSC65190.1"/>
    <property type="molecule type" value="Genomic_DNA"/>
</dbReference>
<organism evidence="1 2">
    <name type="scientific">Candidatus Doudnabacteria bacterium Gr01-1014_77</name>
    <dbReference type="NCBI Taxonomy" id="2017133"/>
    <lineage>
        <taxon>Bacteria</taxon>
        <taxon>Candidatus Doudnaibacteriota</taxon>
    </lineage>
</organism>
<proteinExistence type="predicted"/>
<evidence type="ECO:0000313" key="1">
    <source>
        <dbReference type="EMBL" id="TSC65190.1"/>
    </source>
</evidence>
<gene>
    <name evidence="1" type="ORF">G01um101477_586</name>
</gene>
<evidence type="ECO:0000313" key="2">
    <source>
        <dbReference type="Proteomes" id="UP000319613"/>
    </source>
</evidence>
<protein>
    <submittedName>
        <fullName evidence="1">Uncharacterized protein</fullName>
    </submittedName>
</protein>
<dbReference type="Proteomes" id="UP000319613">
    <property type="component" value="Unassembled WGS sequence"/>
</dbReference>
<sequence>MQSPEKQTPEFYKQMFSVKVHGSPQLALDFFESGNLRVLVTLNWDIHLGSDWHHELRSRFGIDSEDIAVEGYVGKHEDTHKAELRIVQDGWHLERLGVQGDERVVIDAIEEKVDETMDMIASQKQSP</sequence>
<reference evidence="1 2" key="1">
    <citation type="submission" date="2017-07" db="EMBL/GenBank/DDBJ databases">
        <title>Mechanisms for carbon and nitrogen cycling indicate functional differentiation within the Candidate Phyla Radiation.</title>
        <authorList>
            <person name="Danczak R.E."/>
            <person name="Johnston M.D."/>
            <person name="Kenah C."/>
            <person name="Slattery M."/>
            <person name="Wrighton K.C."/>
            <person name="Wilkins M.J."/>
        </authorList>
    </citation>
    <scope>NUCLEOTIDE SEQUENCE [LARGE SCALE GENOMIC DNA]</scope>
    <source>
        <strain evidence="1">Gr01-1014_77</strain>
    </source>
</reference>
<dbReference type="AlphaFoldDB" id="A0A554JA85"/>
<comment type="caution">
    <text evidence="1">The sequence shown here is derived from an EMBL/GenBank/DDBJ whole genome shotgun (WGS) entry which is preliminary data.</text>
</comment>